<dbReference type="GO" id="GO:0016757">
    <property type="term" value="F:glycosyltransferase activity"/>
    <property type="evidence" value="ECO:0007669"/>
    <property type="project" value="UniProtKB-KW"/>
</dbReference>
<evidence type="ECO:0000259" key="4">
    <source>
        <dbReference type="Pfam" id="PF02709"/>
    </source>
</evidence>
<name>A0A2T5U0T2_9SPHN</name>
<evidence type="ECO:0000313" key="6">
    <source>
        <dbReference type="Proteomes" id="UP000244013"/>
    </source>
</evidence>
<dbReference type="PANTHER" id="PTHR43179">
    <property type="entry name" value="RHAMNOSYLTRANSFERASE WBBL"/>
    <property type="match status" value="1"/>
</dbReference>
<dbReference type="PANTHER" id="PTHR43179:SF12">
    <property type="entry name" value="GALACTOFURANOSYLTRANSFERASE GLFT2"/>
    <property type="match status" value="1"/>
</dbReference>
<dbReference type="SUPFAM" id="SSF53448">
    <property type="entry name" value="Nucleotide-diphospho-sugar transferases"/>
    <property type="match status" value="1"/>
</dbReference>
<dbReference type="InterPro" id="IPR029044">
    <property type="entry name" value="Nucleotide-diphossugar_trans"/>
</dbReference>
<dbReference type="AlphaFoldDB" id="A0A2T5U0T2"/>
<dbReference type="Pfam" id="PF02709">
    <property type="entry name" value="Glyco_transf_7C"/>
    <property type="match status" value="1"/>
</dbReference>
<dbReference type="RefSeq" id="WP_107955283.1">
    <property type="nucleotide sequence ID" value="NZ_QAYE01000008.1"/>
</dbReference>
<dbReference type="EMBL" id="QAYE01000008">
    <property type="protein sequence ID" value="PTW45112.1"/>
    <property type="molecule type" value="Genomic_DNA"/>
</dbReference>
<evidence type="ECO:0000256" key="2">
    <source>
        <dbReference type="ARBA" id="ARBA00022676"/>
    </source>
</evidence>
<reference evidence="5 6" key="1">
    <citation type="submission" date="2018-04" db="EMBL/GenBank/DDBJ databases">
        <title>Genomic Encyclopedia of Type Strains, Phase III (KMG-III): the genomes of soil and plant-associated and newly described type strains.</title>
        <authorList>
            <person name="Whitman W."/>
        </authorList>
    </citation>
    <scope>NUCLEOTIDE SEQUENCE [LARGE SCALE GENOMIC DNA]</scope>
    <source>
        <strain evidence="5 6">MA-olki</strain>
    </source>
</reference>
<dbReference type="OrthoDB" id="6653642at2"/>
<comment type="similarity">
    <text evidence="1">Belongs to the glycosyltransferase 2 family.</text>
</comment>
<dbReference type="Gene3D" id="3.90.550.10">
    <property type="entry name" value="Spore Coat Polysaccharide Biosynthesis Protein SpsA, Chain A"/>
    <property type="match status" value="1"/>
</dbReference>
<keyword evidence="3 5" id="KW-0808">Transferase</keyword>
<sequence length="288" mass="31414">MTSSTVSVLTLVRGRRAHLVNLIAGLNASTRKPDELVIAYMQDAPHADLPPTDFPVRAVFVEGDAMPLAAARNRAAAAAVGEQLIFLDVDCNPSPTLVERYAVTASEPGGIRLGEVLYLPAGALDAGLDWDRLDRVGVRHPAKPPIASDEILPTPSHGELWGLSFAISAADWARAGGMDERYVGYGGEETDFAARLERAGVPMWWVGGARAYHQHHVVHTPAYQHFDAIIRNARLFRGTWGRWCMDYWLGHFAERGLIAWDADTITVLRGPTAEEVAASKMPPEVLFS</sequence>
<protein>
    <submittedName>
        <fullName evidence="5">GT2 family glycosyltransferase</fullName>
    </submittedName>
</protein>
<evidence type="ECO:0000256" key="1">
    <source>
        <dbReference type="ARBA" id="ARBA00006739"/>
    </source>
</evidence>
<gene>
    <name evidence="5" type="ORF">C8J25_108204</name>
</gene>
<evidence type="ECO:0000256" key="3">
    <source>
        <dbReference type="ARBA" id="ARBA00022679"/>
    </source>
</evidence>
<dbReference type="Proteomes" id="UP000244013">
    <property type="component" value="Unassembled WGS sequence"/>
</dbReference>
<keyword evidence="2" id="KW-0328">Glycosyltransferase</keyword>
<accession>A0A2T5U0T2</accession>
<dbReference type="InterPro" id="IPR027791">
    <property type="entry name" value="Galactosyl_T_C"/>
</dbReference>
<feature type="domain" description="Galactosyltransferase C-terminal" evidence="4">
    <location>
        <begin position="159"/>
        <end position="214"/>
    </location>
</feature>
<organism evidence="5 6">
    <name type="scientific">Sphingomonas faeni</name>
    <dbReference type="NCBI Taxonomy" id="185950"/>
    <lineage>
        <taxon>Bacteria</taxon>
        <taxon>Pseudomonadati</taxon>
        <taxon>Pseudomonadota</taxon>
        <taxon>Alphaproteobacteria</taxon>
        <taxon>Sphingomonadales</taxon>
        <taxon>Sphingomonadaceae</taxon>
        <taxon>Sphingomonas</taxon>
    </lineage>
</organism>
<dbReference type="GeneID" id="91007103"/>
<evidence type="ECO:0000313" key="5">
    <source>
        <dbReference type="EMBL" id="PTW45112.1"/>
    </source>
</evidence>
<comment type="caution">
    <text evidence="5">The sequence shown here is derived from an EMBL/GenBank/DDBJ whole genome shotgun (WGS) entry which is preliminary data.</text>
</comment>
<proteinExistence type="inferred from homology"/>